<gene>
    <name evidence="3" type="ORF">DME_LOCUS6952</name>
</gene>
<reference evidence="6" key="1">
    <citation type="submission" date="2017-02" db="UniProtKB">
        <authorList>
            <consortium name="WormBaseParasite"/>
        </authorList>
    </citation>
    <scope>IDENTIFICATION</scope>
</reference>
<dbReference type="AlphaFoldDB" id="A0A0N4U6N1"/>
<dbReference type="PANTHER" id="PTHR46901">
    <property type="entry name" value="GH04942P"/>
    <property type="match status" value="1"/>
</dbReference>
<accession>A0A0N4U6N1</accession>
<evidence type="ECO:0000313" key="5">
    <source>
        <dbReference type="Proteomes" id="UP000274756"/>
    </source>
</evidence>
<dbReference type="Pfam" id="PF00008">
    <property type="entry name" value="EGF"/>
    <property type="match status" value="1"/>
</dbReference>
<organism evidence="4 6">
    <name type="scientific">Dracunculus medinensis</name>
    <name type="common">Guinea worm</name>
    <dbReference type="NCBI Taxonomy" id="318479"/>
    <lineage>
        <taxon>Eukaryota</taxon>
        <taxon>Metazoa</taxon>
        <taxon>Ecdysozoa</taxon>
        <taxon>Nematoda</taxon>
        <taxon>Chromadorea</taxon>
        <taxon>Rhabditida</taxon>
        <taxon>Spirurina</taxon>
        <taxon>Dracunculoidea</taxon>
        <taxon>Dracunculidae</taxon>
        <taxon>Dracunculus</taxon>
    </lineage>
</organism>
<proteinExistence type="predicted"/>
<keyword evidence="1" id="KW-1015">Disulfide bond</keyword>
<dbReference type="CDD" id="cd00054">
    <property type="entry name" value="EGF_CA"/>
    <property type="match status" value="1"/>
</dbReference>
<feature type="disulfide bond" evidence="1">
    <location>
        <begin position="73"/>
        <end position="82"/>
    </location>
</feature>
<dbReference type="EMBL" id="UYYG01001157">
    <property type="protein sequence ID" value="VDN56979.1"/>
    <property type="molecule type" value="Genomic_DNA"/>
</dbReference>
<evidence type="ECO:0000313" key="6">
    <source>
        <dbReference type="WBParaSite" id="DME_0000259201-mRNA-1"/>
    </source>
</evidence>
<reference evidence="3 5" key="2">
    <citation type="submission" date="2018-11" db="EMBL/GenBank/DDBJ databases">
        <authorList>
            <consortium name="Pathogen Informatics"/>
        </authorList>
    </citation>
    <scope>NUCLEOTIDE SEQUENCE [LARGE SCALE GENOMIC DNA]</scope>
</reference>
<protein>
    <submittedName>
        <fullName evidence="6">EGF-like domain-containing protein</fullName>
    </submittedName>
</protein>
<feature type="domain" description="EGF-like" evidence="2">
    <location>
        <begin position="43"/>
        <end position="83"/>
    </location>
</feature>
<evidence type="ECO:0000256" key="1">
    <source>
        <dbReference type="PROSITE-ProRule" id="PRU00076"/>
    </source>
</evidence>
<evidence type="ECO:0000313" key="4">
    <source>
        <dbReference type="Proteomes" id="UP000038040"/>
    </source>
</evidence>
<dbReference type="STRING" id="318479.A0A0N4U6N1"/>
<dbReference type="Proteomes" id="UP000274756">
    <property type="component" value="Unassembled WGS sequence"/>
</dbReference>
<dbReference type="PANTHER" id="PTHR46901:SF2">
    <property type="entry name" value="GH04942P"/>
    <property type="match status" value="1"/>
</dbReference>
<keyword evidence="5" id="KW-1185">Reference proteome</keyword>
<sequence>MHFKNSCKNCILLLEMQALEIGKNHKFHSCADINIIQQGDISNEYNCLVDKDCQNNGKCIEKSDSFLTKSCYCTIGYFGKNCDRNFFSNVSFFNSEIEIIMDYATNSWVALGWKPMNLPTSCRLFPNLEYAKFDVAKMQKILNNMAVQKIMDFVSLFFETALNAPLHPMDCTDIVVGSIIDGRLQINDINDIQENRSTPLDDTWFHDGRTIITFRRQIAGT</sequence>
<dbReference type="PROSITE" id="PS00022">
    <property type="entry name" value="EGF_1"/>
    <property type="match status" value="1"/>
</dbReference>
<dbReference type="Gene3D" id="2.10.25.10">
    <property type="entry name" value="Laminin"/>
    <property type="match status" value="1"/>
</dbReference>
<dbReference type="OrthoDB" id="188511at2759"/>
<dbReference type="WBParaSite" id="DME_0000259201-mRNA-1">
    <property type="protein sequence ID" value="DME_0000259201-mRNA-1"/>
    <property type="gene ID" value="DME_0000259201"/>
</dbReference>
<evidence type="ECO:0000313" key="3">
    <source>
        <dbReference type="EMBL" id="VDN56979.1"/>
    </source>
</evidence>
<dbReference type="InterPro" id="IPR000742">
    <property type="entry name" value="EGF"/>
</dbReference>
<evidence type="ECO:0000259" key="2">
    <source>
        <dbReference type="PROSITE" id="PS50026"/>
    </source>
</evidence>
<keyword evidence="1" id="KW-0245">EGF-like domain</keyword>
<dbReference type="PROSITE" id="PS01186">
    <property type="entry name" value="EGF_2"/>
    <property type="match status" value="1"/>
</dbReference>
<dbReference type="PROSITE" id="PS50026">
    <property type="entry name" value="EGF_3"/>
    <property type="match status" value="1"/>
</dbReference>
<comment type="caution">
    <text evidence="1">Lacks conserved residue(s) required for the propagation of feature annotation.</text>
</comment>
<dbReference type="SUPFAM" id="SSF57196">
    <property type="entry name" value="EGF/Laminin"/>
    <property type="match status" value="1"/>
</dbReference>
<dbReference type="Proteomes" id="UP000038040">
    <property type="component" value="Unplaced"/>
</dbReference>
<name>A0A0N4U6N1_DRAME</name>